<feature type="region of interest" description="Disordered" evidence="1">
    <location>
        <begin position="383"/>
        <end position="409"/>
    </location>
</feature>
<sequence>MMKMLIRKCLLFLLFVSIIKGNVIEPLVTTASVLNVNQINSSFEQTFIENSTETIVPPSNSSSKIPENETTNDAAELIYDNAYADKLHQASDIKTEEFHSGPQYEANWTFVSEETVLAVFSLFSLSKSTNDEQKFYLNDNKVKRYPTMLSIPSRTIQSTVLLKYFRFTIRQYKTNMEKVLPIAPLMKKQLPPPRIGEFYSNALKLLRLNPKETYSICIYYYQSNVSIQMPDLFICQDLLLDHLKAPERDFIFILTQYSIIIGFLIILQTLFSIKKRRLAHILHQHLVNKAQKFRSTLSSVSLVRQSLNLSDTTAEQKHIRTNGHVYPEKNILKKRFTSSPAIVLNEPSVPLNKSINNPDENEPFLKLATGKNHVHFLLGLDEESENDDDNETTPDDTTLNPPLASRLSEPYGDNCDAILSMAHIFESNKPWSRQS</sequence>
<evidence type="ECO:0000256" key="2">
    <source>
        <dbReference type="SAM" id="Phobius"/>
    </source>
</evidence>
<dbReference type="EMBL" id="CAJNRG010001929">
    <property type="protein sequence ID" value="CAF2041353.1"/>
    <property type="molecule type" value="Genomic_DNA"/>
</dbReference>
<reference evidence="4" key="1">
    <citation type="submission" date="2021-02" db="EMBL/GenBank/DDBJ databases">
        <authorList>
            <person name="Nowell W R."/>
        </authorList>
    </citation>
    <scope>NUCLEOTIDE SEQUENCE</scope>
</reference>
<proteinExistence type="predicted"/>
<dbReference type="Proteomes" id="UP000663887">
    <property type="component" value="Unassembled WGS sequence"/>
</dbReference>
<keyword evidence="3" id="KW-0732">Signal</keyword>
<evidence type="ECO:0000313" key="4">
    <source>
        <dbReference type="EMBL" id="CAF2041353.1"/>
    </source>
</evidence>
<organism evidence="4 5">
    <name type="scientific">Rotaria magnacalcarata</name>
    <dbReference type="NCBI Taxonomy" id="392030"/>
    <lineage>
        <taxon>Eukaryota</taxon>
        <taxon>Metazoa</taxon>
        <taxon>Spiralia</taxon>
        <taxon>Gnathifera</taxon>
        <taxon>Rotifera</taxon>
        <taxon>Eurotatoria</taxon>
        <taxon>Bdelloidea</taxon>
        <taxon>Philodinida</taxon>
        <taxon>Philodinidae</taxon>
        <taxon>Rotaria</taxon>
    </lineage>
</organism>
<feature type="signal peptide" evidence="3">
    <location>
        <begin position="1"/>
        <end position="21"/>
    </location>
</feature>
<evidence type="ECO:0000256" key="3">
    <source>
        <dbReference type="SAM" id="SignalP"/>
    </source>
</evidence>
<evidence type="ECO:0000313" key="5">
    <source>
        <dbReference type="Proteomes" id="UP000663887"/>
    </source>
</evidence>
<name>A0A816NX64_9BILA</name>
<keyword evidence="2" id="KW-1133">Transmembrane helix</keyword>
<comment type="caution">
    <text evidence="4">The sequence shown here is derived from an EMBL/GenBank/DDBJ whole genome shotgun (WGS) entry which is preliminary data.</text>
</comment>
<evidence type="ECO:0000256" key="1">
    <source>
        <dbReference type="SAM" id="MobiDB-lite"/>
    </source>
</evidence>
<keyword evidence="2" id="KW-0812">Transmembrane</keyword>
<dbReference type="AlphaFoldDB" id="A0A816NX64"/>
<feature type="compositionally biased region" description="Acidic residues" evidence="1">
    <location>
        <begin position="383"/>
        <end position="394"/>
    </location>
</feature>
<accession>A0A816NX64</accession>
<gene>
    <name evidence="4" type="ORF">XDN619_LOCUS6764</name>
</gene>
<protein>
    <submittedName>
        <fullName evidence="4">Uncharacterized protein</fullName>
    </submittedName>
</protein>
<keyword evidence="2" id="KW-0472">Membrane</keyword>
<feature type="chain" id="PRO_5032628051" evidence="3">
    <location>
        <begin position="22"/>
        <end position="435"/>
    </location>
</feature>
<feature type="transmembrane region" description="Helical" evidence="2">
    <location>
        <begin position="250"/>
        <end position="271"/>
    </location>
</feature>